<evidence type="ECO:0000313" key="11">
    <source>
        <dbReference type="EMBL" id="CAH2987563.1"/>
    </source>
</evidence>
<dbReference type="InterPro" id="IPR036236">
    <property type="entry name" value="Znf_C2H2_sf"/>
</dbReference>
<feature type="domain" description="C2H2-type" evidence="9">
    <location>
        <begin position="564"/>
        <end position="592"/>
    </location>
</feature>
<name>A0ABN8LBL8_CHISP</name>
<dbReference type="Pfam" id="PF05485">
    <property type="entry name" value="THAP"/>
    <property type="match status" value="1"/>
</dbReference>
<evidence type="ECO:0000313" key="12">
    <source>
        <dbReference type="Proteomes" id="UP001153292"/>
    </source>
</evidence>
<dbReference type="PROSITE" id="PS50950">
    <property type="entry name" value="ZF_THAP"/>
    <property type="match status" value="1"/>
</dbReference>
<dbReference type="PROSITE" id="PS00028">
    <property type="entry name" value="ZINC_FINGER_C2H2_1"/>
    <property type="match status" value="5"/>
</dbReference>
<evidence type="ECO:0008006" key="13">
    <source>
        <dbReference type="Google" id="ProtNLM"/>
    </source>
</evidence>
<keyword evidence="1" id="KW-0479">Metal-binding</keyword>
<protein>
    <recommendedName>
        <fullName evidence="13">THAP-type domain-containing protein</fullName>
    </recommendedName>
</protein>
<feature type="region of interest" description="Disordered" evidence="8">
    <location>
        <begin position="322"/>
        <end position="371"/>
    </location>
</feature>
<evidence type="ECO:0000259" key="10">
    <source>
        <dbReference type="PROSITE" id="PS50950"/>
    </source>
</evidence>
<feature type="region of interest" description="Disordered" evidence="8">
    <location>
        <begin position="201"/>
        <end position="221"/>
    </location>
</feature>
<dbReference type="PANTHER" id="PTHR24409">
    <property type="entry name" value="ZINC FINGER PROTEIN 142"/>
    <property type="match status" value="1"/>
</dbReference>
<keyword evidence="4" id="KW-0862">Zinc</keyword>
<feature type="compositionally biased region" description="Acidic residues" evidence="8">
    <location>
        <begin position="292"/>
        <end position="301"/>
    </location>
</feature>
<evidence type="ECO:0000259" key="9">
    <source>
        <dbReference type="PROSITE" id="PS50157"/>
    </source>
</evidence>
<evidence type="ECO:0000256" key="2">
    <source>
        <dbReference type="ARBA" id="ARBA00022737"/>
    </source>
</evidence>
<evidence type="ECO:0000256" key="3">
    <source>
        <dbReference type="ARBA" id="ARBA00022771"/>
    </source>
</evidence>
<evidence type="ECO:0000256" key="6">
    <source>
        <dbReference type="PROSITE-ProRule" id="PRU00042"/>
    </source>
</evidence>
<keyword evidence="5 7" id="KW-0238">DNA-binding</keyword>
<dbReference type="InterPro" id="IPR006612">
    <property type="entry name" value="THAP_Znf"/>
</dbReference>
<organism evidence="11 12">
    <name type="scientific">Chilo suppressalis</name>
    <name type="common">Asiatic rice borer moth</name>
    <dbReference type="NCBI Taxonomy" id="168631"/>
    <lineage>
        <taxon>Eukaryota</taxon>
        <taxon>Metazoa</taxon>
        <taxon>Ecdysozoa</taxon>
        <taxon>Arthropoda</taxon>
        <taxon>Hexapoda</taxon>
        <taxon>Insecta</taxon>
        <taxon>Pterygota</taxon>
        <taxon>Neoptera</taxon>
        <taxon>Endopterygota</taxon>
        <taxon>Lepidoptera</taxon>
        <taxon>Glossata</taxon>
        <taxon>Ditrysia</taxon>
        <taxon>Pyraloidea</taxon>
        <taxon>Crambidae</taxon>
        <taxon>Crambinae</taxon>
        <taxon>Chilo</taxon>
    </lineage>
</organism>
<sequence length="650" mass="75418">MTYKYCIVPRCTNTSIKTPEKLFFQVPRDSKIRKKWCVAMKRENTKLSSKTSRHCCEDHFDLETDMENYFKFKLVGGKLQLKKGVLPHKFECQKLSTITIVRSGYKKRQDKESIQQILCPNIGHDNLLVVPVEFEECKTSKELCKYTRLFPANEDKGSELKAMPDHKNKAVQVNIKVEVKTKSTGTPKRRNRTKRTCVKETRPRKCQVTSNTTMDNDPKVTKQKSRLIISSLQEPNVKEEIEVDNSWMVQTPDWNQSGPNVKEEKIEEGEEMVEVEEEELEDNNRPNVKEEQMEEEEEVENDNGKRQIEIVINNPSFTRQNPHLIISPLSGPNVKVEEMEDKDDNEEVEEEEAEDNNVASATSTPTVGVKPPEKNAIKAKLFYKKLIVTEKMAQIINISTLLQYSNITPFRRRKGFRCFYCSRIFDNWEKLKEHTTEHNKSESRNVLRRFGVDKLIVYVDISNLCCTICDASIPNLNELKCHLSKEHQKKMHLEFNDRVIPFNLTPNDGFLCPMCDFSFASFGAIESHMNEHFKNYICKDCGMGFPSLFRLKVHFKIVHVKTSFPCKICQKRCKSLQELKSHIATGHNLVKPVKCTFCSERFTNFIQRQKHVAQQHGGEPPQYNCDRILHPFLDSVSLKFFSANTPLKRT</sequence>
<keyword evidence="3 6" id="KW-0863">Zinc-finger</keyword>
<dbReference type="PANTHER" id="PTHR24409:SF295">
    <property type="entry name" value="AZ2-RELATED"/>
    <property type="match status" value="1"/>
</dbReference>
<dbReference type="SMART" id="SM00980">
    <property type="entry name" value="THAP"/>
    <property type="match status" value="1"/>
</dbReference>
<feature type="region of interest" description="Disordered" evidence="8">
    <location>
        <begin position="275"/>
        <end position="303"/>
    </location>
</feature>
<dbReference type="InterPro" id="IPR013087">
    <property type="entry name" value="Znf_C2H2_type"/>
</dbReference>
<dbReference type="Gene3D" id="3.30.160.60">
    <property type="entry name" value="Classic Zinc Finger"/>
    <property type="match status" value="3"/>
</dbReference>
<feature type="compositionally biased region" description="Acidic residues" evidence="8">
    <location>
        <begin position="338"/>
        <end position="355"/>
    </location>
</feature>
<feature type="domain" description="C2H2-type" evidence="9">
    <location>
        <begin position="593"/>
        <end position="621"/>
    </location>
</feature>
<dbReference type="Proteomes" id="UP001153292">
    <property type="component" value="Chromosome 26"/>
</dbReference>
<dbReference type="PROSITE" id="PS50157">
    <property type="entry name" value="ZINC_FINGER_C2H2_2"/>
    <property type="match status" value="4"/>
</dbReference>
<reference evidence="11" key="1">
    <citation type="submission" date="2021-12" db="EMBL/GenBank/DDBJ databases">
        <authorList>
            <person name="King R."/>
        </authorList>
    </citation>
    <scope>NUCLEOTIDE SEQUENCE</scope>
</reference>
<evidence type="ECO:0000256" key="8">
    <source>
        <dbReference type="SAM" id="MobiDB-lite"/>
    </source>
</evidence>
<feature type="domain" description="C2H2-type" evidence="9">
    <location>
        <begin position="416"/>
        <end position="443"/>
    </location>
</feature>
<dbReference type="SUPFAM" id="SSF57667">
    <property type="entry name" value="beta-beta-alpha zinc fingers"/>
    <property type="match status" value="2"/>
</dbReference>
<dbReference type="Pfam" id="PF00096">
    <property type="entry name" value="zf-C2H2"/>
    <property type="match status" value="1"/>
</dbReference>
<proteinExistence type="predicted"/>
<feature type="domain" description="C2H2-type" evidence="9">
    <location>
        <begin position="536"/>
        <end position="559"/>
    </location>
</feature>
<gene>
    <name evidence="11" type="ORF">CHILSU_LOCUS7151</name>
</gene>
<dbReference type="SUPFAM" id="SSF57716">
    <property type="entry name" value="Glucocorticoid receptor-like (DNA-binding domain)"/>
    <property type="match status" value="1"/>
</dbReference>
<keyword evidence="12" id="KW-1185">Reference proteome</keyword>
<accession>A0ABN8LBL8</accession>
<keyword evidence="2" id="KW-0677">Repeat</keyword>
<feature type="compositionally biased region" description="Basic and acidic residues" evidence="8">
    <location>
        <begin position="282"/>
        <end position="291"/>
    </location>
</feature>
<evidence type="ECO:0000256" key="7">
    <source>
        <dbReference type="PROSITE-ProRule" id="PRU00309"/>
    </source>
</evidence>
<evidence type="ECO:0000256" key="4">
    <source>
        <dbReference type="ARBA" id="ARBA00022833"/>
    </source>
</evidence>
<dbReference type="EMBL" id="OU963919">
    <property type="protein sequence ID" value="CAH2987563.1"/>
    <property type="molecule type" value="Genomic_DNA"/>
</dbReference>
<evidence type="ECO:0000256" key="1">
    <source>
        <dbReference type="ARBA" id="ARBA00022723"/>
    </source>
</evidence>
<feature type="domain" description="THAP-type" evidence="10">
    <location>
        <begin position="1"/>
        <end position="90"/>
    </location>
</feature>
<evidence type="ECO:0000256" key="5">
    <source>
        <dbReference type="ARBA" id="ARBA00023125"/>
    </source>
</evidence>
<dbReference type="SMART" id="SM00355">
    <property type="entry name" value="ZnF_C2H2"/>
    <property type="match status" value="6"/>
</dbReference>